<sequence length="74" mass="8527">MIRTGISMAPKWPVLHNDNMKQMMVYSLVITDLTTVLHASRKRPPTLISTDTLWSPSVSYSRWNKSQDNSYSLE</sequence>
<proteinExistence type="predicted"/>
<keyword evidence="1" id="KW-0689">Ribosomal protein</keyword>
<dbReference type="AlphaFoldDB" id="A0A8J4UFC1"/>
<reference evidence="1" key="1">
    <citation type="submission" date="2020-07" db="EMBL/GenBank/DDBJ databases">
        <title>Clarias magur genome sequencing, assembly and annotation.</title>
        <authorList>
            <person name="Kushwaha B."/>
            <person name="Kumar R."/>
            <person name="Das P."/>
            <person name="Joshi C.G."/>
            <person name="Kumar D."/>
            <person name="Nagpure N.S."/>
            <person name="Pandey M."/>
            <person name="Agarwal S."/>
            <person name="Srivastava S."/>
            <person name="Singh M."/>
            <person name="Sahoo L."/>
            <person name="Jayasankar P."/>
            <person name="Meher P.K."/>
            <person name="Koringa P.G."/>
            <person name="Iquebal M.A."/>
            <person name="Das S.P."/>
            <person name="Bit A."/>
            <person name="Patnaik S."/>
            <person name="Patel N."/>
            <person name="Shah T.M."/>
            <person name="Hinsu A."/>
            <person name="Jena J.K."/>
        </authorList>
    </citation>
    <scope>NUCLEOTIDE SEQUENCE</scope>
    <source>
        <strain evidence="1">CIFAMagur01</strain>
        <tissue evidence="1">Testis</tissue>
    </source>
</reference>
<dbReference type="GO" id="GO:0005840">
    <property type="term" value="C:ribosome"/>
    <property type="evidence" value="ECO:0007669"/>
    <property type="project" value="UniProtKB-KW"/>
</dbReference>
<organism evidence="1 2">
    <name type="scientific">Clarias magur</name>
    <name type="common">Asian catfish</name>
    <name type="synonym">Macropteronotus magur</name>
    <dbReference type="NCBI Taxonomy" id="1594786"/>
    <lineage>
        <taxon>Eukaryota</taxon>
        <taxon>Metazoa</taxon>
        <taxon>Chordata</taxon>
        <taxon>Craniata</taxon>
        <taxon>Vertebrata</taxon>
        <taxon>Euteleostomi</taxon>
        <taxon>Actinopterygii</taxon>
        <taxon>Neopterygii</taxon>
        <taxon>Teleostei</taxon>
        <taxon>Ostariophysi</taxon>
        <taxon>Siluriformes</taxon>
        <taxon>Clariidae</taxon>
        <taxon>Clarias</taxon>
    </lineage>
</organism>
<dbReference type="Proteomes" id="UP000727407">
    <property type="component" value="Unassembled WGS sequence"/>
</dbReference>
<accession>A0A8J4UFC1</accession>
<protein>
    <submittedName>
        <fullName evidence="1">50S ribosomal protein L15</fullName>
    </submittedName>
</protein>
<gene>
    <name evidence="1" type="primary">rplO</name>
    <name evidence="1" type="ORF">DAT39_001807</name>
</gene>
<comment type="caution">
    <text evidence="1">The sequence shown here is derived from an EMBL/GenBank/DDBJ whole genome shotgun (WGS) entry which is preliminary data.</text>
</comment>
<evidence type="ECO:0000313" key="2">
    <source>
        <dbReference type="Proteomes" id="UP000727407"/>
    </source>
</evidence>
<keyword evidence="1" id="KW-0687">Ribonucleoprotein</keyword>
<name>A0A8J4UFC1_CLAMG</name>
<keyword evidence="2" id="KW-1185">Reference proteome</keyword>
<dbReference type="EMBL" id="QNUK01000013">
    <property type="protein sequence ID" value="KAF5908518.1"/>
    <property type="molecule type" value="Genomic_DNA"/>
</dbReference>
<evidence type="ECO:0000313" key="1">
    <source>
        <dbReference type="EMBL" id="KAF5908518.1"/>
    </source>
</evidence>